<dbReference type="RefSeq" id="WP_373656157.1">
    <property type="nucleotide sequence ID" value="NZ_JBGUAW010000007.1"/>
</dbReference>
<name>A0ABV4TVK4_9GAMM</name>
<proteinExistence type="predicted"/>
<comment type="caution">
    <text evidence="1">The sequence shown here is derived from an EMBL/GenBank/DDBJ whole genome shotgun (WGS) entry which is preliminary data.</text>
</comment>
<evidence type="ECO:0000313" key="2">
    <source>
        <dbReference type="Proteomes" id="UP001575181"/>
    </source>
</evidence>
<accession>A0ABV4TVK4</accession>
<reference evidence="1 2" key="1">
    <citation type="submission" date="2024-08" db="EMBL/GenBank/DDBJ databases">
        <title>Whole-genome sequencing of halo(alkali)philic microorganisms from hypersaline lakes.</title>
        <authorList>
            <person name="Sorokin D.Y."/>
            <person name="Merkel A.Y."/>
            <person name="Messina E."/>
            <person name="Yakimov M."/>
        </authorList>
    </citation>
    <scope>NUCLEOTIDE SEQUENCE [LARGE SCALE GENOMIC DNA]</scope>
    <source>
        <strain evidence="1 2">Cl-TMA</strain>
    </source>
</reference>
<dbReference type="EMBL" id="JBGUAW010000007">
    <property type="protein sequence ID" value="MFA9461368.1"/>
    <property type="molecule type" value="Genomic_DNA"/>
</dbReference>
<dbReference type="Proteomes" id="UP001575181">
    <property type="component" value="Unassembled WGS sequence"/>
</dbReference>
<protein>
    <submittedName>
        <fullName evidence="1">Uncharacterized protein</fullName>
    </submittedName>
</protein>
<sequence length="69" mass="7971">MPEEFHNLEIALTCPECGHERKAPISRLTPDGSLPCFQCYADIFISREEVTSIHHRFRRLIHSLADTHP</sequence>
<organism evidence="1 2">
    <name type="scientific">Thiohalorhabdus methylotrophus</name>
    <dbReference type="NCBI Taxonomy" id="3242694"/>
    <lineage>
        <taxon>Bacteria</taxon>
        <taxon>Pseudomonadati</taxon>
        <taxon>Pseudomonadota</taxon>
        <taxon>Gammaproteobacteria</taxon>
        <taxon>Thiohalorhabdales</taxon>
        <taxon>Thiohalorhabdaceae</taxon>
        <taxon>Thiohalorhabdus</taxon>
    </lineage>
</organism>
<evidence type="ECO:0000313" key="1">
    <source>
        <dbReference type="EMBL" id="MFA9461368.1"/>
    </source>
</evidence>
<keyword evidence="2" id="KW-1185">Reference proteome</keyword>
<gene>
    <name evidence="1" type="ORF">ACERLL_11070</name>
</gene>